<evidence type="ECO:0000256" key="1">
    <source>
        <dbReference type="SAM" id="SignalP"/>
    </source>
</evidence>
<comment type="caution">
    <text evidence="3">The sequence shown here is derived from an EMBL/GenBank/DDBJ whole genome shotgun (WGS) entry which is preliminary data.</text>
</comment>
<sequence length="440" mass="45937">MTKTAPSPTRIGSAARALLALLAGALLLALAAPSASATPARGHGRDGWVGTWSTTVTTVPASEHNAFEDQTIRQVVHTSIAGESLTLRLSNEFGTTPLVLGEVHVARRAEGGSGSAILPGTDRTVTFGGARGITIPAGAPALSDPVALRLPAAADLVISLYLPEYTPATTVQAFSMSQTYLAEGDVTGARDIEATGTSDRWYFLRGVAVRPEHGARARAVVAFGDSITAGSSVGTDHRWSDYLAARLRAAHGLPDTGVLNQGVSGNRLLHDPNPPAGSPAEAYAALFGENALARFDRDVLAQPGVESVIVLLGINDIGQPGTDVAPASERVDAGQIIQGYRQLIARAHARGVRVIGGTLGPFEDNTLGFYSRENEAERQAVNAWVRTGGAFDGVADFDAALRDPDRPGRLRAAYDSGDHLHPNDAGNEAMAAAVPLRLFR</sequence>
<keyword evidence="3" id="KW-0378">Hydrolase</keyword>
<gene>
    <name evidence="3" type="ORF">D7294_18445</name>
</gene>
<dbReference type="CDD" id="cd01830">
    <property type="entry name" value="XynE_like"/>
    <property type="match status" value="1"/>
</dbReference>
<feature type="signal peptide" evidence="1">
    <location>
        <begin position="1"/>
        <end position="37"/>
    </location>
</feature>
<dbReference type="OrthoDB" id="1828825at2"/>
<feature type="chain" id="PRO_5017333433" evidence="1">
    <location>
        <begin position="38"/>
        <end position="440"/>
    </location>
</feature>
<dbReference type="Proteomes" id="UP000272474">
    <property type="component" value="Unassembled WGS sequence"/>
</dbReference>
<dbReference type="InterPro" id="IPR013830">
    <property type="entry name" value="SGNH_hydro"/>
</dbReference>
<feature type="domain" description="SGNH hydrolase-type esterase" evidence="2">
    <location>
        <begin position="222"/>
        <end position="429"/>
    </location>
</feature>
<dbReference type="Gene3D" id="3.40.50.1110">
    <property type="entry name" value="SGNH hydrolase"/>
    <property type="match status" value="1"/>
</dbReference>
<dbReference type="Pfam" id="PF13472">
    <property type="entry name" value="Lipase_GDSL_2"/>
    <property type="match status" value="1"/>
</dbReference>
<protein>
    <submittedName>
        <fullName evidence="3">SGNH/GDSL hydrolase family protein</fullName>
    </submittedName>
</protein>
<evidence type="ECO:0000313" key="4">
    <source>
        <dbReference type="Proteomes" id="UP000272474"/>
    </source>
</evidence>
<dbReference type="SUPFAM" id="SSF52266">
    <property type="entry name" value="SGNH hydrolase"/>
    <property type="match status" value="1"/>
</dbReference>
<dbReference type="PANTHER" id="PTHR43784:SF2">
    <property type="entry name" value="GDSL-LIKE LIPASE_ACYLHYDROLASE, PUTATIVE (AFU_ORTHOLOGUE AFUA_2G00820)-RELATED"/>
    <property type="match status" value="1"/>
</dbReference>
<dbReference type="EMBL" id="RBAL01000010">
    <property type="protein sequence ID" value="RKN40428.1"/>
    <property type="molecule type" value="Genomic_DNA"/>
</dbReference>
<name>A0A3A9YWP8_9ACTN</name>
<proteinExistence type="predicted"/>
<keyword evidence="1" id="KW-0732">Signal</keyword>
<organism evidence="3 4">
    <name type="scientific">Streptomyces hoynatensis</name>
    <dbReference type="NCBI Taxonomy" id="1141874"/>
    <lineage>
        <taxon>Bacteria</taxon>
        <taxon>Bacillati</taxon>
        <taxon>Actinomycetota</taxon>
        <taxon>Actinomycetes</taxon>
        <taxon>Kitasatosporales</taxon>
        <taxon>Streptomycetaceae</taxon>
        <taxon>Streptomyces</taxon>
    </lineage>
</organism>
<evidence type="ECO:0000259" key="2">
    <source>
        <dbReference type="Pfam" id="PF13472"/>
    </source>
</evidence>
<keyword evidence="4" id="KW-1185">Reference proteome</keyword>
<dbReference type="PANTHER" id="PTHR43784">
    <property type="entry name" value="GDSL-LIKE LIPASE/ACYLHYDROLASE, PUTATIVE (AFU_ORTHOLOGUE AFUA_2G00820)-RELATED"/>
    <property type="match status" value="1"/>
</dbReference>
<reference evidence="3 4" key="1">
    <citation type="journal article" date="2014" name="Int. J. Syst. Evol. Microbiol.">
        <title>Streptomyces hoynatensis sp. nov., isolated from deep marine sediment.</title>
        <authorList>
            <person name="Veyisoglu A."/>
            <person name="Sahin N."/>
        </authorList>
    </citation>
    <scope>NUCLEOTIDE SEQUENCE [LARGE SCALE GENOMIC DNA]</scope>
    <source>
        <strain evidence="3 4">KCTC 29097</strain>
    </source>
</reference>
<accession>A0A3A9YWP8</accession>
<dbReference type="InterPro" id="IPR053140">
    <property type="entry name" value="GDSL_Rv0518-like"/>
</dbReference>
<dbReference type="PROSITE" id="PS01098">
    <property type="entry name" value="LIPASE_GDSL_SER"/>
    <property type="match status" value="1"/>
</dbReference>
<dbReference type="InterPro" id="IPR008265">
    <property type="entry name" value="Lipase_GDSL_AS"/>
</dbReference>
<dbReference type="RefSeq" id="WP_120681118.1">
    <property type="nucleotide sequence ID" value="NZ_RBAL01000010.1"/>
</dbReference>
<dbReference type="GO" id="GO:0006629">
    <property type="term" value="P:lipid metabolic process"/>
    <property type="evidence" value="ECO:0007669"/>
    <property type="project" value="InterPro"/>
</dbReference>
<dbReference type="InterPro" id="IPR036514">
    <property type="entry name" value="SGNH_hydro_sf"/>
</dbReference>
<dbReference type="GO" id="GO:0016298">
    <property type="term" value="F:lipase activity"/>
    <property type="evidence" value="ECO:0007669"/>
    <property type="project" value="InterPro"/>
</dbReference>
<dbReference type="AlphaFoldDB" id="A0A3A9YWP8"/>
<evidence type="ECO:0000313" key="3">
    <source>
        <dbReference type="EMBL" id="RKN40428.1"/>
    </source>
</evidence>